<dbReference type="InterPro" id="IPR041414">
    <property type="entry name" value="Raco-like_middle"/>
</dbReference>
<organism evidence="2 3">
    <name type="scientific">Sporomusa acidovorans (strain ATCC 49682 / DSM 3132 / Mol)</name>
    <dbReference type="NCBI Taxonomy" id="1123286"/>
    <lineage>
        <taxon>Bacteria</taxon>
        <taxon>Bacillati</taxon>
        <taxon>Bacillota</taxon>
        <taxon>Negativicutes</taxon>
        <taxon>Selenomonadales</taxon>
        <taxon>Sporomusaceae</taxon>
        <taxon>Sporomusa</taxon>
    </lineage>
</organism>
<dbReference type="InterPro" id="IPR027980">
    <property type="entry name" value="RACo_C"/>
</dbReference>
<dbReference type="Pfam" id="PF14574">
    <property type="entry name" value="RACo_C_ter"/>
    <property type="match status" value="1"/>
</dbReference>
<dbReference type="SUPFAM" id="SSF54292">
    <property type="entry name" value="2Fe-2S ferredoxin-like"/>
    <property type="match status" value="1"/>
</dbReference>
<accession>A0ABZ3J257</accession>
<dbReference type="EMBL" id="CP155571">
    <property type="protein sequence ID" value="XFO72216.1"/>
    <property type="molecule type" value="Genomic_DNA"/>
</dbReference>
<keyword evidence="3" id="KW-1185">Reference proteome</keyword>
<reference evidence="2" key="1">
    <citation type="submission" date="2024-05" db="EMBL/GenBank/DDBJ databases">
        <title>Isolation and characterization of Sporomusa carbonis sp. nov., a carboxydotrophic hydrogenogen in the genus of Sporomusa isolated from a charcoal burning pile.</title>
        <authorList>
            <person name="Boeer T."/>
            <person name="Rosenbaum F."/>
            <person name="Eysell L."/>
            <person name="Mueller V."/>
            <person name="Daniel R."/>
            <person name="Poehlein A."/>
        </authorList>
    </citation>
    <scope>NUCLEOTIDE SEQUENCE [LARGE SCALE GENOMIC DNA]</scope>
    <source>
        <strain evidence="2">DSM 3132</strain>
    </source>
</reference>
<sequence length="624" mass="66303">MTGCERGNKSKVIIEYQPTGRRVQAEIGQTVLAAALGLELFSHGIYAPCGGKGLCGQCQIRLVSGQLTIPSEHESKRLSKEQLEQGYRLACQARVLSDCKVELPVTSLIGRQQLQVDGCGAKLEPDYPVRWYAVSNLQKPSLQYPHSLWQQLERIVAEKYGKTGLVPSISLMRRVDCLAAYEDDARVAVRGNEIVDIVTLNSKYCPLGLAVDLGTTKIAAFLVVLNTGEVLAADGILNPQIAFGEDVMSRLAFAMENGENAKRLAGAAADGINELAERLAARCGFAVSRISEAVIVANTAMHHLLLELPIKQLALSPYIPAATVSLTIHASTIGLKLGCEAKVYTTALVGGFVGSDHVAMIQASGIDKAKGVVLGIDIGTNTEIVLAGKGTMLACSCASGPAFEGGHIYQGMRAVDGAISEVSFDSHQKINIKTIGAQKPIGLCGSGIIDLVAGLNKAGIIAANGRLDLSHPRVRVVPGDLPEFLVVPRSASGCGNDIVITQKDIGEIQLGKAAIMSGINLLLKSCGITVNEVEKVIIAGAFGSFLQIESAIDIGMLPQLPIERFVQVGNAAGTGACMGLVSMRERRRSEAIAKKIEHLDLAVLPEFKREYAKALKFLTLKYST</sequence>
<dbReference type="PROSITE" id="PS51085">
    <property type="entry name" value="2FE2S_FER_2"/>
    <property type="match status" value="1"/>
</dbReference>
<proteinExistence type="predicted"/>
<dbReference type="InterPro" id="IPR052911">
    <property type="entry name" value="Corrinoid_activation_enz"/>
</dbReference>
<dbReference type="PANTHER" id="PTHR42895">
    <property type="entry name" value="IRON-SULFUR CLUSTER-BINDING PROTEIN-RELATED"/>
    <property type="match status" value="1"/>
</dbReference>
<gene>
    <name evidence="2" type="primary">nqrF_4</name>
    <name evidence="2" type="ORF">SPACI_022620</name>
</gene>
<dbReference type="InterPro" id="IPR012675">
    <property type="entry name" value="Beta-grasp_dom_sf"/>
</dbReference>
<dbReference type="Gene3D" id="3.10.20.30">
    <property type="match status" value="1"/>
</dbReference>
<evidence type="ECO:0000259" key="1">
    <source>
        <dbReference type="PROSITE" id="PS51085"/>
    </source>
</evidence>
<dbReference type="InterPro" id="IPR042259">
    <property type="entry name" value="Raco-like_middle_sf"/>
</dbReference>
<dbReference type="Gene3D" id="3.30.420.480">
    <property type="entry name" value="Domain of unknown function (DUF4445)"/>
    <property type="match status" value="1"/>
</dbReference>
<dbReference type="RefSeq" id="WP_093798127.1">
    <property type="nucleotide sequence ID" value="NZ_CP155571.1"/>
</dbReference>
<dbReference type="InterPro" id="IPR001041">
    <property type="entry name" value="2Fe-2S_ferredoxin-type"/>
</dbReference>
<dbReference type="CDD" id="cd00207">
    <property type="entry name" value="fer2"/>
    <property type="match status" value="1"/>
</dbReference>
<evidence type="ECO:0000313" key="3">
    <source>
        <dbReference type="Proteomes" id="UP000216052"/>
    </source>
</evidence>
<protein>
    <submittedName>
        <fullName evidence="2">Na(+)-translocating NADH-quinone reductase subunit F</fullName>
    </submittedName>
</protein>
<dbReference type="PANTHER" id="PTHR42895:SF2">
    <property type="entry name" value="IRON-SULFUR CLUSTER PROTEIN"/>
    <property type="match status" value="1"/>
</dbReference>
<dbReference type="Proteomes" id="UP000216052">
    <property type="component" value="Chromosome"/>
</dbReference>
<feature type="domain" description="2Fe-2S ferredoxin-type" evidence="1">
    <location>
        <begin position="10"/>
        <end position="107"/>
    </location>
</feature>
<evidence type="ECO:0000313" key="2">
    <source>
        <dbReference type="EMBL" id="XFO72216.1"/>
    </source>
</evidence>
<name>A0ABZ3J257_SPOA4</name>
<dbReference type="InterPro" id="IPR036010">
    <property type="entry name" value="2Fe-2S_ferredoxin-like_sf"/>
</dbReference>
<dbReference type="Pfam" id="PF17651">
    <property type="entry name" value="Raco_middle"/>
    <property type="match status" value="1"/>
</dbReference>
<dbReference type="Pfam" id="PF00111">
    <property type="entry name" value="Fer2"/>
    <property type="match status" value="1"/>
</dbReference>